<dbReference type="GO" id="GO:0016020">
    <property type="term" value="C:membrane"/>
    <property type="evidence" value="ECO:0007669"/>
    <property type="project" value="UniProtKB-SubCell"/>
</dbReference>
<feature type="region of interest" description="Disordered" evidence="10">
    <location>
        <begin position="68"/>
        <end position="88"/>
    </location>
</feature>
<keyword evidence="5 11" id="KW-1133">Transmembrane helix</keyword>
<feature type="compositionally biased region" description="Basic and acidic residues" evidence="10">
    <location>
        <begin position="346"/>
        <end position="362"/>
    </location>
</feature>
<evidence type="ECO:0000313" key="14">
    <source>
        <dbReference type="Proteomes" id="UP000799764"/>
    </source>
</evidence>
<keyword evidence="9" id="KW-0739">Sodium transport</keyword>
<evidence type="ECO:0000256" key="10">
    <source>
        <dbReference type="SAM" id="MobiDB-lite"/>
    </source>
</evidence>
<evidence type="ECO:0000256" key="7">
    <source>
        <dbReference type="ARBA" id="ARBA00023065"/>
    </source>
</evidence>
<keyword evidence="7" id="KW-0406">Ion transport</keyword>
<dbReference type="PANTHER" id="PTHR43562">
    <property type="entry name" value="NAPA-TYPE SODIUM/HYDROGEN ANTIPORTER"/>
    <property type="match status" value="1"/>
</dbReference>
<keyword evidence="2" id="KW-0813">Transport</keyword>
<feature type="transmembrane region" description="Helical" evidence="11">
    <location>
        <begin position="409"/>
        <end position="432"/>
    </location>
</feature>
<keyword evidence="14" id="KW-1185">Reference proteome</keyword>
<reference evidence="13" key="1">
    <citation type="journal article" date="2020" name="Stud. Mycol.">
        <title>101 Dothideomycetes genomes: a test case for predicting lifestyles and emergence of pathogens.</title>
        <authorList>
            <person name="Haridas S."/>
            <person name="Albert R."/>
            <person name="Binder M."/>
            <person name="Bloem J."/>
            <person name="Labutti K."/>
            <person name="Salamov A."/>
            <person name="Andreopoulos B."/>
            <person name="Baker S."/>
            <person name="Barry K."/>
            <person name="Bills G."/>
            <person name="Bluhm B."/>
            <person name="Cannon C."/>
            <person name="Castanera R."/>
            <person name="Culley D."/>
            <person name="Daum C."/>
            <person name="Ezra D."/>
            <person name="Gonzalez J."/>
            <person name="Henrissat B."/>
            <person name="Kuo A."/>
            <person name="Liang C."/>
            <person name="Lipzen A."/>
            <person name="Lutzoni F."/>
            <person name="Magnuson J."/>
            <person name="Mondo S."/>
            <person name="Nolan M."/>
            <person name="Ohm R."/>
            <person name="Pangilinan J."/>
            <person name="Park H.-J."/>
            <person name="Ramirez L."/>
            <person name="Alfaro M."/>
            <person name="Sun H."/>
            <person name="Tritt A."/>
            <person name="Yoshinaga Y."/>
            <person name="Zwiers L.-H."/>
            <person name="Turgeon B."/>
            <person name="Goodwin S."/>
            <person name="Spatafora J."/>
            <person name="Crous P."/>
            <person name="Grigoriev I."/>
        </authorList>
    </citation>
    <scope>NUCLEOTIDE SEQUENCE</scope>
    <source>
        <strain evidence="13">CBS 690.94</strain>
    </source>
</reference>
<feature type="transmembrane region" description="Helical" evidence="11">
    <location>
        <begin position="254"/>
        <end position="276"/>
    </location>
</feature>
<evidence type="ECO:0000259" key="12">
    <source>
        <dbReference type="Pfam" id="PF00999"/>
    </source>
</evidence>
<evidence type="ECO:0000256" key="11">
    <source>
        <dbReference type="SAM" id="Phobius"/>
    </source>
</evidence>
<feature type="region of interest" description="Disordered" evidence="10">
    <location>
        <begin position="311"/>
        <end position="370"/>
    </location>
</feature>
<evidence type="ECO:0000313" key="13">
    <source>
        <dbReference type="EMBL" id="KAF2446405.1"/>
    </source>
</evidence>
<dbReference type="GO" id="GO:0006814">
    <property type="term" value="P:sodium ion transport"/>
    <property type="evidence" value="ECO:0007669"/>
    <property type="project" value="UniProtKB-KW"/>
</dbReference>
<feature type="domain" description="Cation/H+ exchanger transmembrane" evidence="12">
    <location>
        <begin position="104"/>
        <end position="303"/>
    </location>
</feature>
<evidence type="ECO:0000256" key="3">
    <source>
        <dbReference type="ARBA" id="ARBA00022449"/>
    </source>
</evidence>
<evidence type="ECO:0000256" key="1">
    <source>
        <dbReference type="ARBA" id="ARBA00004141"/>
    </source>
</evidence>
<name>A0A9P4UDQ7_9PLEO</name>
<feature type="transmembrane region" description="Helical" evidence="11">
    <location>
        <begin position="147"/>
        <end position="169"/>
    </location>
</feature>
<evidence type="ECO:0000256" key="8">
    <source>
        <dbReference type="ARBA" id="ARBA00023136"/>
    </source>
</evidence>
<feature type="region of interest" description="Disordered" evidence="10">
    <location>
        <begin position="461"/>
        <end position="494"/>
    </location>
</feature>
<dbReference type="InterPro" id="IPR038770">
    <property type="entry name" value="Na+/solute_symporter_sf"/>
</dbReference>
<gene>
    <name evidence="13" type="ORF">P171DRAFT_410592</name>
</gene>
<dbReference type="GO" id="GO:1902600">
    <property type="term" value="P:proton transmembrane transport"/>
    <property type="evidence" value="ECO:0007669"/>
    <property type="project" value="InterPro"/>
</dbReference>
<proteinExistence type="predicted"/>
<comment type="subcellular location">
    <subcellularLocation>
        <location evidence="1">Membrane</location>
        <topology evidence="1">Multi-pass membrane protein</topology>
    </subcellularLocation>
</comment>
<keyword evidence="8 11" id="KW-0472">Membrane</keyword>
<keyword evidence="4 11" id="KW-0812">Transmembrane</keyword>
<feature type="transmembrane region" description="Helical" evidence="11">
    <location>
        <begin position="116"/>
        <end position="135"/>
    </location>
</feature>
<evidence type="ECO:0000256" key="9">
    <source>
        <dbReference type="ARBA" id="ARBA00023201"/>
    </source>
</evidence>
<keyword evidence="3" id="KW-0050">Antiport</keyword>
<dbReference type="GO" id="GO:0015297">
    <property type="term" value="F:antiporter activity"/>
    <property type="evidence" value="ECO:0007669"/>
    <property type="project" value="UniProtKB-KW"/>
</dbReference>
<evidence type="ECO:0000256" key="4">
    <source>
        <dbReference type="ARBA" id="ARBA00022692"/>
    </source>
</evidence>
<keyword evidence="6" id="KW-0915">Sodium</keyword>
<dbReference type="EMBL" id="MU001498">
    <property type="protein sequence ID" value="KAF2446405.1"/>
    <property type="molecule type" value="Genomic_DNA"/>
</dbReference>
<dbReference type="Gene3D" id="1.20.1530.20">
    <property type="match status" value="2"/>
</dbReference>
<dbReference type="Proteomes" id="UP000799764">
    <property type="component" value="Unassembled WGS sequence"/>
</dbReference>
<organism evidence="13 14">
    <name type="scientific">Karstenula rhodostoma CBS 690.94</name>
    <dbReference type="NCBI Taxonomy" id="1392251"/>
    <lineage>
        <taxon>Eukaryota</taxon>
        <taxon>Fungi</taxon>
        <taxon>Dikarya</taxon>
        <taxon>Ascomycota</taxon>
        <taxon>Pezizomycotina</taxon>
        <taxon>Dothideomycetes</taxon>
        <taxon>Pleosporomycetidae</taxon>
        <taxon>Pleosporales</taxon>
        <taxon>Massarineae</taxon>
        <taxon>Didymosphaeriaceae</taxon>
        <taxon>Karstenula</taxon>
    </lineage>
</organism>
<dbReference type="Pfam" id="PF00999">
    <property type="entry name" value="Na_H_Exchanger"/>
    <property type="match status" value="1"/>
</dbReference>
<evidence type="ECO:0000256" key="5">
    <source>
        <dbReference type="ARBA" id="ARBA00022989"/>
    </source>
</evidence>
<dbReference type="PANTHER" id="PTHR43562:SF3">
    <property type="entry name" value="SODIUM ION_PROTON EXCHANGER (EUROFUNG)"/>
    <property type="match status" value="1"/>
</dbReference>
<evidence type="ECO:0000256" key="6">
    <source>
        <dbReference type="ARBA" id="ARBA00023053"/>
    </source>
</evidence>
<comment type="caution">
    <text evidence="13">The sequence shown here is derived from an EMBL/GenBank/DDBJ whole genome shotgun (WGS) entry which is preliminary data.</text>
</comment>
<dbReference type="InterPro" id="IPR006153">
    <property type="entry name" value="Cation/H_exchanger_TM"/>
</dbReference>
<dbReference type="OrthoDB" id="1288932at2759"/>
<protein>
    <recommendedName>
        <fullName evidence="12">Cation/H+ exchanger transmembrane domain-containing protein</fullName>
    </recommendedName>
</protein>
<feature type="transmembrane region" description="Helical" evidence="11">
    <location>
        <begin position="386"/>
        <end position="403"/>
    </location>
</feature>
<evidence type="ECO:0000256" key="2">
    <source>
        <dbReference type="ARBA" id="ARBA00022448"/>
    </source>
</evidence>
<feature type="transmembrane region" description="Helical" evidence="11">
    <location>
        <begin position="542"/>
        <end position="564"/>
    </location>
</feature>
<sequence>MDAADAETVPSLPYHEPAIVTILVQSSLLLLLNLVNAVLDRLVYCGLLGQVFMGIAWGTPGAKWLSSEAEEVSSGPKQPPRRFHHPRTKIDTRGMPAMGILTSAGGLSTSFKSLKANIVLSSAVALTGIAVPIGLSYTLQPLLGATVLQAFAAGAALCSTSLGTTFTVLASSGLSSSRLGVVLTSAAMMDDVVGLVMVQVISNLGGGNIGAVVVVRPVLVSVAFAVIVPLLCCLCIKPSTVVLNCFRRNHPDAWVAKLLCFRQTAFVLHTALLLGLVAGASYAGTSNLFAAYIAGAVISWWDSEVPHPVHRHEVKTSSKETTEAAPASSHEAGATSAEADVQRSPGQDREEERNLSTTSREEPEIEEETSGTAVYERYYKQAVSQILQPLFFASIGFSIPITRMLRGSIVWRGIVYTILMAAGKLVCGLWLVRLSLAPLKDSLSKPLAKLRLPSIPHLWGKKNGGISRPRPESAQEGRHDTSTQANGHTLPAPKPFSLHPPLILACAMTARGEIGFLISSVAESNGVFSSGQQERGSNSDMFLIVTWAIVLCTILGPLGVGLSVRRVKKLEKKKNREQEGTGRDVLGAWGVE</sequence>
<dbReference type="AlphaFoldDB" id="A0A9P4UDQ7"/>
<feature type="transmembrane region" description="Helical" evidence="11">
    <location>
        <begin position="18"/>
        <end position="39"/>
    </location>
</feature>
<accession>A0A9P4UDQ7</accession>
<feature type="compositionally biased region" description="Basic and acidic residues" evidence="10">
    <location>
        <begin position="469"/>
        <end position="481"/>
    </location>
</feature>